<evidence type="ECO:0000256" key="2">
    <source>
        <dbReference type="ARBA" id="ARBA00022428"/>
    </source>
</evidence>
<accession>A0AAC9U3K1</accession>
<proteinExistence type="inferred from homology"/>
<dbReference type="InterPro" id="IPR000873">
    <property type="entry name" value="AMP-dep_synth/lig_dom"/>
</dbReference>
<dbReference type="KEGG" id="smav:CFF01_17880"/>
<evidence type="ECO:0000313" key="7">
    <source>
        <dbReference type="EMBL" id="ASJ98309.1"/>
    </source>
</evidence>
<dbReference type="InterPro" id="IPR020845">
    <property type="entry name" value="AMP-binding_CS"/>
</dbReference>
<reference evidence="7 8" key="1">
    <citation type="submission" date="2017-06" db="EMBL/GenBank/DDBJ databases">
        <title>Complete genome sequence of Shewanella marisflavi EP1 associated with anaerobic 2,4-dinitrotoluene reduction and salt tolerance.</title>
        <authorList>
            <person name="Huang J."/>
        </authorList>
    </citation>
    <scope>NUCLEOTIDE SEQUENCE [LARGE SCALE GENOMIC DNA]</scope>
    <source>
        <strain evidence="7 8">EP1</strain>
    </source>
</reference>
<dbReference type="GO" id="GO:0031956">
    <property type="term" value="F:medium-chain fatty acid-CoA ligase activity"/>
    <property type="evidence" value="ECO:0007669"/>
    <property type="project" value="TreeGrafter"/>
</dbReference>
<protein>
    <submittedName>
        <fullName evidence="7">O-succinylbenzoate--CoA ligase</fullName>
    </submittedName>
</protein>
<keyword evidence="2" id="KW-0474">Menaquinone biosynthesis</keyword>
<dbReference type="Gene3D" id="3.40.50.12780">
    <property type="entry name" value="N-terminal domain of ligase-like"/>
    <property type="match status" value="1"/>
</dbReference>
<dbReference type="AlphaFoldDB" id="A0AAC9U3K1"/>
<dbReference type="Proteomes" id="UP000198233">
    <property type="component" value="Chromosome"/>
</dbReference>
<dbReference type="GO" id="GO:0008756">
    <property type="term" value="F:o-succinylbenzoate-CoA ligase activity"/>
    <property type="evidence" value="ECO:0007669"/>
    <property type="project" value="InterPro"/>
</dbReference>
<keyword evidence="3 7" id="KW-0436">Ligase</keyword>
<dbReference type="EMBL" id="CP022272">
    <property type="protein sequence ID" value="ASJ98309.1"/>
    <property type="molecule type" value="Genomic_DNA"/>
</dbReference>
<evidence type="ECO:0000256" key="1">
    <source>
        <dbReference type="ARBA" id="ARBA00006432"/>
    </source>
</evidence>
<dbReference type="RefSeq" id="WP_088905686.1">
    <property type="nucleotide sequence ID" value="NZ_CP022272.1"/>
</dbReference>
<dbReference type="SUPFAM" id="SSF56801">
    <property type="entry name" value="Acetyl-CoA synthetase-like"/>
    <property type="match status" value="1"/>
</dbReference>
<dbReference type="PANTHER" id="PTHR43201:SF5">
    <property type="entry name" value="MEDIUM-CHAIN ACYL-COA LIGASE ACSF2, MITOCHONDRIAL"/>
    <property type="match status" value="1"/>
</dbReference>
<dbReference type="PROSITE" id="PS00455">
    <property type="entry name" value="AMP_BINDING"/>
    <property type="match status" value="1"/>
</dbReference>
<evidence type="ECO:0000256" key="5">
    <source>
        <dbReference type="ARBA" id="ARBA00022840"/>
    </source>
</evidence>
<feature type="domain" description="AMP-dependent synthetase/ligase" evidence="6">
    <location>
        <begin position="11"/>
        <end position="328"/>
    </location>
</feature>
<keyword evidence="4" id="KW-0547">Nucleotide-binding</keyword>
<dbReference type="GO" id="GO:0006631">
    <property type="term" value="P:fatty acid metabolic process"/>
    <property type="evidence" value="ECO:0007669"/>
    <property type="project" value="TreeGrafter"/>
</dbReference>
<sequence>MKQDCSPLHLSAAQHPDSVAIYCWREGSYQAISYQELSQQVLGCAEQLAQLGLGKGDKLACVDQNSLAMVVLYWACVDLGAIFCPLNPKFPKAQIAALANRYQLRHFWANKAYQALLPQASLSLTFERHLQSKPQAIDPSKPCNIILTSGSSGMPKAAVHCLNNHIASAQGSTQLIPLTQGDNWLLSLPMFHIGGLAIVNRCALAGASLTLPAPELSLAEQLKARPLTHLSLVATQLLRLLNDAPETLKGLKALLLGGGAIDEQLIARLEPLGIPAYTSYGMTEMSSQITTAKANAQGSCGTPLPGRQLKIVDEVIYVRGDTLFLGYLDGESPETIAKPLEQDGWFCTQDRGRWNAAGELLILGRTDNMFICGGENIQPEEIEAVLRRYLGIEEALVFAMQDEEFGLLPAALIKGSCPPTAQLDAFLCQHIARFKRPRRYYPWPEVEQTGLKLQRKQVIQAAAQRYGLDIKKPA</sequence>
<dbReference type="Gene3D" id="3.30.300.30">
    <property type="match status" value="1"/>
</dbReference>
<dbReference type="InterPro" id="IPR045851">
    <property type="entry name" value="AMP-bd_C_sf"/>
</dbReference>
<dbReference type="InterPro" id="IPR042099">
    <property type="entry name" value="ANL_N_sf"/>
</dbReference>
<dbReference type="GO" id="GO:0005524">
    <property type="term" value="F:ATP binding"/>
    <property type="evidence" value="ECO:0007669"/>
    <property type="project" value="UniProtKB-KW"/>
</dbReference>
<dbReference type="GO" id="GO:0009234">
    <property type="term" value="P:menaquinone biosynthetic process"/>
    <property type="evidence" value="ECO:0007669"/>
    <property type="project" value="UniProtKB-KW"/>
</dbReference>
<evidence type="ECO:0000256" key="3">
    <source>
        <dbReference type="ARBA" id="ARBA00022598"/>
    </source>
</evidence>
<evidence type="ECO:0000313" key="8">
    <source>
        <dbReference type="Proteomes" id="UP000198233"/>
    </source>
</evidence>
<name>A0AAC9U3K1_9GAMM</name>
<evidence type="ECO:0000256" key="4">
    <source>
        <dbReference type="ARBA" id="ARBA00022741"/>
    </source>
</evidence>
<dbReference type="PANTHER" id="PTHR43201">
    <property type="entry name" value="ACYL-COA SYNTHETASE"/>
    <property type="match status" value="1"/>
</dbReference>
<organism evidence="7 8">
    <name type="scientific">Shewanella marisflavi</name>
    <dbReference type="NCBI Taxonomy" id="260364"/>
    <lineage>
        <taxon>Bacteria</taxon>
        <taxon>Pseudomonadati</taxon>
        <taxon>Pseudomonadota</taxon>
        <taxon>Gammaproteobacteria</taxon>
        <taxon>Alteromonadales</taxon>
        <taxon>Shewanellaceae</taxon>
        <taxon>Shewanella</taxon>
    </lineage>
</organism>
<dbReference type="NCBIfam" id="TIGR01923">
    <property type="entry name" value="menE"/>
    <property type="match status" value="1"/>
</dbReference>
<dbReference type="CDD" id="cd17630">
    <property type="entry name" value="OSB_MenE-like"/>
    <property type="match status" value="1"/>
</dbReference>
<keyword evidence="5" id="KW-0067">ATP-binding</keyword>
<evidence type="ECO:0000259" key="6">
    <source>
        <dbReference type="Pfam" id="PF00501"/>
    </source>
</evidence>
<dbReference type="Pfam" id="PF00501">
    <property type="entry name" value="AMP-binding"/>
    <property type="match status" value="1"/>
</dbReference>
<dbReference type="InterPro" id="IPR010192">
    <property type="entry name" value="MenE"/>
</dbReference>
<gene>
    <name evidence="7" type="primary">menE</name>
    <name evidence="7" type="ORF">CFF01_17880</name>
</gene>
<comment type="similarity">
    <text evidence="1">Belongs to the ATP-dependent AMP-binding enzyme family.</text>
</comment>